<proteinExistence type="predicted"/>
<name>A0ACB8TE86_9AGAM</name>
<organism evidence="1 2">
    <name type="scientific">Artomyces pyxidatus</name>
    <dbReference type="NCBI Taxonomy" id="48021"/>
    <lineage>
        <taxon>Eukaryota</taxon>
        <taxon>Fungi</taxon>
        <taxon>Dikarya</taxon>
        <taxon>Basidiomycota</taxon>
        <taxon>Agaricomycotina</taxon>
        <taxon>Agaricomycetes</taxon>
        <taxon>Russulales</taxon>
        <taxon>Auriscalpiaceae</taxon>
        <taxon>Artomyces</taxon>
    </lineage>
</organism>
<dbReference type="EMBL" id="MU277192">
    <property type="protein sequence ID" value="KAI0066743.1"/>
    <property type="molecule type" value="Genomic_DNA"/>
</dbReference>
<sequence length="139" mass="15724">MSTTSFTPTVHRLPPEVLIPIFALLVGSDVPDSYNLIPYTHVCRRWRDIVTACPSLWRHVGFDVSTRWVEEILLRAQDIPVSIHSVNMLTTHHTGLILQHLPHTRHLLLVDRAEDGAGPTCRLHKQLTTPAPILESFTL</sequence>
<reference evidence="1" key="2">
    <citation type="journal article" date="2022" name="New Phytol.">
        <title>Evolutionary transition to the ectomycorrhizal habit in the genomes of a hyperdiverse lineage of mushroom-forming fungi.</title>
        <authorList>
            <person name="Looney B."/>
            <person name="Miyauchi S."/>
            <person name="Morin E."/>
            <person name="Drula E."/>
            <person name="Courty P.E."/>
            <person name="Kohler A."/>
            <person name="Kuo A."/>
            <person name="LaButti K."/>
            <person name="Pangilinan J."/>
            <person name="Lipzen A."/>
            <person name="Riley R."/>
            <person name="Andreopoulos W."/>
            <person name="He G."/>
            <person name="Johnson J."/>
            <person name="Nolan M."/>
            <person name="Tritt A."/>
            <person name="Barry K.W."/>
            <person name="Grigoriev I.V."/>
            <person name="Nagy L.G."/>
            <person name="Hibbett D."/>
            <person name="Henrissat B."/>
            <person name="Matheny P.B."/>
            <person name="Labbe J."/>
            <person name="Martin F.M."/>
        </authorList>
    </citation>
    <scope>NUCLEOTIDE SEQUENCE</scope>
    <source>
        <strain evidence="1">HHB10654</strain>
    </source>
</reference>
<protein>
    <submittedName>
        <fullName evidence="1">Uncharacterized protein</fullName>
    </submittedName>
</protein>
<gene>
    <name evidence="1" type="ORF">BV25DRAFT_1424095</name>
</gene>
<accession>A0ACB8TE86</accession>
<keyword evidence="2" id="KW-1185">Reference proteome</keyword>
<reference evidence="1" key="1">
    <citation type="submission" date="2021-03" db="EMBL/GenBank/DDBJ databases">
        <authorList>
            <consortium name="DOE Joint Genome Institute"/>
            <person name="Ahrendt S."/>
            <person name="Looney B.P."/>
            <person name="Miyauchi S."/>
            <person name="Morin E."/>
            <person name="Drula E."/>
            <person name="Courty P.E."/>
            <person name="Chicoki N."/>
            <person name="Fauchery L."/>
            <person name="Kohler A."/>
            <person name="Kuo A."/>
            <person name="Labutti K."/>
            <person name="Pangilinan J."/>
            <person name="Lipzen A."/>
            <person name="Riley R."/>
            <person name="Andreopoulos W."/>
            <person name="He G."/>
            <person name="Johnson J."/>
            <person name="Barry K.W."/>
            <person name="Grigoriev I.V."/>
            <person name="Nagy L."/>
            <person name="Hibbett D."/>
            <person name="Henrissat B."/>
            <person name="Matheny P.B."/>
            <person name="Labbe J."/>
            <person name="Martin F."/>
        </authorList>
    </citation>
    <scope>NUCLEOTIDE SEQUENCE</scope>
    <source>
        <strain evidence="1">HHB10654</strain>
    </source>
</reference>
<evidence type="ECO:0000313" key="1">
    <source>
        <dbReference type="EMBL" id="KAI0066743.1"/>
    </source>
</evidence>
<comment type="caution">
    <text evidence="1">The sequence shown here is derived from an EMBL/GenBank/DDBJ whole genome shotgun (WGS) entry which is preliminary data.</text>
</comment>
<evidence type="ECO:0000313" key="2">
    <source>
        <dbReference type="Proteomes" id="UP000814140"/>
    </source>
</evidence>
<dbReference type="Proteomes" id="UP000814140">
    <property type="component" value="Unassembled WGS sequence"/>
</dbReference>